<evidence type="ECO:0000313" key="12">
    <source>
        <dbReference type="EMBL" id="KAJ4961212.1"/>
    </source>
</evidence>
<dbReference type="GO" id="GO:0003700">
    <property type="term" value="F:DNA-binding transcription factor activity"/>
    <property type="evidence" value="ECO:0007669"/>
    <property type="project" value="TreeGrafter"/>
</dbReference>
<dbReference type="EMBL" id="JAMYWD010000009">
    <property type="protein sequence ID" value="KAJ4961212.1"/>
    <property type="molecule type" value="Genomic_DNA"/>
</dbReference>
<dbReference type="Pfam" id="PF07887">
    <property type="entry name" value="Calmodulin_bind"/>
    <property type="match status" value="1"/>
</dbReference>
<dbReference type="InterPro" id="IPR046830">
    <property type="entry name" value="Calmod_bind_M"/>
</dbReference>
<dbReference type="Pfam" id="PF20451">
    <property type="entry name" value="Calmod_bind_M"/>
    <property type="match status" value="1"/>
</dbReference>
<feature type="domain" description="Calmodulin binding protein C-terminal" evidence="11">
    <location>
        <begin position="320"/>
        <end position="377"/>
    </location>
</feature>
<sequence length="563" mass="63310">MFQRTQSSGGTWVDGKKRQPDDGNEGNSSGEKRQRSLRSLMLKAVKMHAVQTIMEPLVRKIVKEELEVALRKHLTSMKQQVHSSASRSLELQFTNKLSLPVFTGTKLEAEECSAIRLALVDAVSDQVVNSGPESLAKVEIVVLEGDFGGDELENWTMEEFSNNIVREREGKRPLLTGNAFLNLSEGIGVVGDLVFTDNSSWTRSRKFRLGARVVDCNCDGIRVKEARTETFMVKDHRGELYKKHYPPSLIDEVWRLEKIGKDGAFHKRLRSENINTVKDFLTLLCIDTPKLRNILGTGMSAKMWDAIVDHAWTCTLDNRMYVYYPPNAEKRMGVVFNIVGQALGLLAEEKYIPIDELSDTEKAAIHRLVQVAYEHWEVVSLKDVAVMRNYSESHAGCIPSSSHAVESSYGYKVTSPQKDDLDFNRSVFASDVSSTLSAGSTTRLNNNFTLQSSNDMDLRYEQASHIPTEVTNSLISDMESLMQSLCGEDYLQYFDTEDAHQPQTLGLDSEGDLQSAVSGFLPMSARPATADSVCKAQTQWSRLYRVVRWILSIRRIVSSKKKR</sequence>
<evidence type="ECO:0000259" key="11">
    <source>
        <dbReference type="Pfam" id="PF20452"/>
    </source>
</evidence>
<dbReference type="GO" id="GO:0005634">
    <property type="term" value="C:nucleus"/>
    <property type="evidence" value="ECO:0007669"/>
    <property type="project" value="UniProtKB-SubCell"/>
</dbReference>
<proteinExistence type="inferred from homology"/>
<evidence type="ECO:0000256" key="5">
    <source>
        <dbReference type="ARBA" id="ARBA00023159"/>
    </source>
</evidence>
<name>A0A9Q0HBV5_9MAGN</name>
<organism evidence="12 13">
    <name type="scientific">Protea cynaroides</name>
    <dbReference type="NCBI Taxonomy" id="273540"/>
    <lineage>
        <taxon>Eukaryota</taxon>
        <taxon>Viridiplantae</taxon>
        <taxon>Streptophyta</taxon>
        <taxon>Embryophyta</taxon>
        <taxon>Tracheophyta</taxon>
        <taxon>Spermatophyta</taxon>
        <taxon>Magnoliopsida</taxon>
        <taxon>Proteales</taxon>
        <taxon>Proteaceae</taxon>
        <taxon>Protea</taxon>
    </lineage>
</organism>
<evidence type="ECO:0000256" key="7">
    <source>
        <dbReference type="ARBA" id="ARBA00023242"/>
    </source>
</evidence>
<dbReference type="InterPro" id="IPR046829">
    <property type="entry name" value="Calmod_bind_C"/>
</dbReference>
<evidence type="ECO:0008006" key="14">
    <source>
        <dbReference type="Google" id="ProtNLM"/>
    </source>
</evidence>
<reference evidence="12" key="1">
    <citation type="journal article" date="2023" name="Plant J.">
        <title>The genome of the king protea, Protea cynaroides.</title>
        <authorList>
            <person name="Chang J."/>
            <person name="Duong T.A."/>
            <person name="Schoeman C."/>
            <person name="Ma X."/>
            <person name="Roodt D."/>
            <person name="Barker N."/>
            <person name="Li Z."/>
            <person name="Van de Peer Y."/>
            <person name="Mizrachi E."/>
        </authorList>
    </citation>
    <scope>NUCLEOTIDE SEQUENCE</scope>
    <source>
        <tissue evidence="12">Young leaves</tissue>
    </source>
</reference>
<evidence type="ECO:0000256" key="4">
    <source>
        <dbReference type="ARBA" id="ARBA00023125"/>
    </source>
</evidence>
<dbReference type="GO" id="GO:0043565">
    <property type="term" value="F:sequence-specific DNA binding"/>
    <property type="evidence" value="ECO:0007669"/>
    <property type="project" value="TreeGrafter"/>
</dbReference>
<comment type="caution">
    <text evidence="12">The sequence shown here is derived from an EMBL/GenBank/DDBJ whole genome shotgun (WGS) entry which is preliminary data.</text>
</comment>
<accession>A0A9Q0HBV5</accession>
<evidence type="ECO:0000256" key="3">
    <source>
        <dbReference type="ARBA" id="ARBA00023015"/>
    </source>
</evidence>
<comment type="similarity">
    <text evidence="2">Belongs to the plant ACBP60 protein family.</text>
</comment>
<protein>
    <recommendedName>
        <fullName evidence="14">Calmodulin-binding protein 60 A-like</fullName>
    </recommendedName>
</protein>
<dbReference type="GO" id="GO:0005516">
    <property type="term" value="F:calmodulin binding"/>
    <property type="evidence" value="ECO:0007669"/>
    <property type="project" value="InterPro"/>
</dbReference>
<dbReference type="Pfam" id="PF20452">
    <property type="entry name" value="Calmod_bind_C"/>
    <property type="match status" value="1"/>
</dbReference>
<evidence type="ECO:0000256" key="2">
    <source>
        <dbReference type="ARBA" id="ARBA00007214"/>
    </source>
</evidence>
<keyword evidence="6" id="KW-0804">Transcription</keyword>
<evidence type="ECO:0000313" key="13">
    <source>
        <dbReference type="Proteomes" id="UP001141806"/>
    </source>
</evidence>
<dbReference type="AlphaFoldDB" id="A0A9Q0HBV5"/>
<feature type="domain" description="Calmodulin binding protein-like N-terminal" evidence="9">
    <location>
        <begin position="89"/>
        <end position="236"/>
    </location>
</feature>
<dbReference type="InterPro" id="IPR012416">
    <property type="entry name" value="CBP60"/>
</dbReference>
<dbReference type="InterPro" id="IPR046831">
    <property type="entry name" value="Calmodulin_bind_N"/>
</dbReference>
<dbReference type="Proteomes" id="UP001141806">
    <property type="component" value="Unassembled WGS sequence"/>
</dbReference>
<evidence type="ECO:0000256" key="8">
    <source>
        <dbReference type="SAM" id="MobiDB-lite"/>
    </source>
</evidence>
<keyword evidence="3" id="KW-0805">Transcription regulation</keyword>
<keyword evidence="5" id="KW-0010">Activator</keyword>
<keyword evidence="7" id="KW-0539">Nucleus</keyword>
<feature type="domain" description="Calmodulin binding protein central" evidence="10">
    <location>
        <begin position="249"/>
        <end position="314"/>
    </location>
</feature>
<feature type="compositionally biased region" description="Polar residues" evidence="8">
    <location>
        <begin position="1"/>
        <end position="10"/>
    </location>
</feature>
<gene>
    <name evidence="12" type="ORF">NE237_021122</name>
</gene>
<dbReference type="OrthoDB" id="1604062at2759"/>
<keyword evidence="4" id="KW-0238">DNA-binding</keyword>
<feature type="region of interest" description="Disordered" evidence="8">
    <location>
        <begin position="1"/>
        <end position="34"/>
    </location>
</feature>
<dbReference type="PANTHER" id="PTHR31713">
    <property type="entry name" value="OS02G0177800 PROTEIN"/>
    <property type="match status" value="1"/>
</dbReference>
<keyword evidence="13" id="KW-1185">Reference proteome</keyword>
<comment type="subcellular location">
    <subcellularLocation>
        <location evidence="1">Nucleus</location>
    </subcellularLocation>
</comment>
<dbReference type="PANTHER" id="PTHR31713:SF14">
    <property type="entry name" value="CALMODULIN-BINDING PROTEIN 60 A"/>
    <property type="match status" value="1"/>
</dbReference>
<evidence type="ECO:0000256" key="1">
    <source>
        <dbReference type="ARBA" id="ARBA00004123"/>
    </source>
</evidence>
<dbReference type="GO" id="GO:0080142">
    <property type="term" value="P:regulation of salicylic acid biosynthetic process"/>
    <property type="evidence" value="ECO:0007669"/>
    <property type="project" value="TreeGrafter"/>
</dbReference>
<evidence type="ECO:0000259" key="10">
    <source>
        <dbReference type="Pfam" id="PF20451"/>
    </source>
</evidence>
<evidence type="ECO:0000256" key="6">
    <source>
        <dbReference type="ARBA" id="ARBA00023163"/>
    </source>
</evidence>
<evidence type="ECO:0000259" key="9">
    <source>
        <dbReference type="Pfam" id="PF07887"/>
    </source>
</evidence>